<evidence type="ECO:0000256" key="11">
    <source>
        <dbReference type="NCBIfam" id="TIGR00665"/>
    </source>
</evidence>
<keyword evidence="8 12" id="KW-0238">DNA-binding</keyword>
<evidence type="ECO:0000256" key="4">
    <source>
        <dbReference type="ARBA" id="ARBA00022741"/>
    </source>
</evidence>
<dbReference type="PANTHER" id="PTHR30153:SF2">
    <property type="entry name" value="REPLICATIVE DNA HELICASE"/>
    <property type="match status" value="1"/>
</dbReference>
<dbReference type="Proteomes" id="UP001179842">
    <property type="component" value="Chromosome"/>
</dbReference>
<keyword evidence="2 12" id="KW-0639">Primosome</keyword>
<dbReference type="Gene3D" id="1.10.860.10">
    <property type="entry name" value="DNAb Helicase, Chain A"/>
    <property type="match status" value="1"/>
</dbReference>
<dbReference type="GO" id="GO:0003678">
    <property type="term" value="F:DNA helicase activity"/>
    <property type="evidence" value="ECO:0007669"/>
    <property type="project" value="UniProtKB-EC"/>
</dbReference>
<dbReference type="NCBIfam" id="TIGR00665">
    <property type="entry name" value="DnaB"/>
    <property type="match status" value="1"/>
</dbReference>
<proteinExistence type="inferred from homology"/>
<name>A0ABY8LU81_9BACT</name>
<sequence>MNKTFYLPEEIEQSLIAYILLVEQDQQKIIPFLEKEDFYSKRISIIFEAINDLFFSSKKVNTITVLSQLHDTNKLQAIGGASFLSEITINVPVYSTIKEIMTNLIEKSNLRKAQMAIQYTMSQLNESDKKTDDILNDFEAKMVQISRGVQIHDFKEMKEVAAEILKDLLSRKNISSLKGVSTGFRELDKITSGLQKGDLIILAARPAMGKTAFALNLTKNIVENNNHIAVFFSLEMPTTQLVTRILSAETGIRADHLKNPHMLTNHDWVNISTTLNEKIGHYNLFIDDSAGMKLHEMIWKTKKLLQKMKKIDLIVVDYLQLIDVGSGGQNRQVEVSKISRTLKQLAREINCPVIALSQLSREVEKREDKKPLISDLRESGAIEQDADIVAFLYRENYYKKEISPYDIQETKLIIAKHRNGAIGEISLQFNPKIGLFFEEGEQN</sequence>
<dbReference type="Pfam" id="PF03796">
    <property type="entry name" value="DnaB_C"/>
    <property type="match status" value="1"/>
</dbReference>
<evidence type="ECO:0000256" key="8">
    <source>
        <dbReference type="ARBA" id="ARBA00023125"/>
    </source>
</evidence>
<dbReference type="InterPro" id="IPR027417">
    <property type="entry name" value="P-loop_NTPase"/>
</dbReference>
<keyword evidence="7 12" id="KW-0067">ATP-binding</keyword>
<dbReference type="SUPFAM" id="SSF52540">
    <property type="entry name" value="P-loop containing nucleoside triphosphate hydrolases"/>
    <property type="match status" value="1"/>
</dbReference>
<dbReference type="InterPro" id="IPR007692">
    <property type="entry name" value="DNA_helicase_DnaB"/>
</dbReference>
<dbReference type="InterPro" id="IPR007694">
    <property type="entry name" value="DNA_helicase_DnaB-like_C"/>
</dbReference>
<keyword evidence="6 12" id="KW-0347">Helicase</keyword>
<evidence type="ECO:0000313" key="14">
    <source>
        <dbReference type="EMBL" id="WGI36803.1"/>
    </source>
</evidence>
<comment type="catalytic activity">
    <reaction evidence="10 12">
        <text>ATP + H2O = ADP + phosphate + H(+)</text>
        <dbReference type="Rhea" id="RHEA:13065"/>
        <dbReference type="ChEBI" id="CHEBI:15377"/>
        <dbReference type="ChEBI" id="CHEBI:15378"/>
        <dbReference type="ChEBI" id="CHEBI:30616"/>
        <dbReference type="ChEBI" id="CHEBI:43474"/>
        <dbReference type="ChEBI" id="CHEBI:456216"/>
        <dbReference type="EC" id="5.6.2.3"/>
    </reaction>
</comment>
<dbReference type="InterPro" id="IPR016136">
    <property type="entry name" value="DNA_helicase_N/primase_C"/>
</dbReference>
<dbReference type="Pfam" id="PF00772">
    <property type="entry name" value="DnaB"/>
    <property type="match status" value="1"/>
</dbReference>
<evidence type="ECO:0000256" key="10">
    <source>
        <dbReference type="ARBA" id="ARBA00048954"/>
    </source>
</evidence>
<keyword evidence="3 12" id="KW-0235">DNA replication</keyword>
<dbReference type="Gene3D" id="3.40.50.300">
    <property type="entry name" value="P-loop containing nucleotide triphosphate hydrolases"/>
    <property type="match status" value="1"/>
</dbReference>
<dbReference type="PROSITE" id="PS51199">
    <property type="entry name" value="SF4_HELICASE"/>
    <property type="match status" value="1"/>
</dbReference>
<comment type="similarity">
    <text evidence="1 12">Belongs to the helicase family. DnaB subfamily.</text>
</comment>
<reference evidence="14" key="1">
    <citation type="submission" date="2023-04" db="EMBL/GenBank/DDBJ databases">
        <title>Completed genome of Mycoplasma lagogenitalium type strain 12MS.</title>
        <authorList>
            <person name="Spergser J."/>
        </authorList>
    </citation>
    <scope>NUCLEOTIDE SEQUENCE</scope>
    <source>
        <strain evidence="14">12MS</strain>
    </source>
</reference>
<protein>
    <recommendedName>
        <fullName evidence="11 12">Replicative DNA helicase</fullName>
        <ecNumber evidence="11 12">5.6.2.3</ecNumber>
    </recommendedName>
</protein>
<keyword evidence="15" id="KW-1185">Reference proteome</keyword>
<organism evidence="14 15">
    <name type="scientific">Mesomycoplasma lagogenitalium</name>
    <dbReference type="NCBI Taxonomy" id="171286"/>
    <lineage>
        <taxon>Bacteria</taxon>
        <taxon>Bacillati</taxon>
        <taxon>Mycoplasmatota</taxon>
        <taxon>Mycoplasmoidales</taxon>
        <taxon>Metamycoplasmataceae</taxon>
        <taxon>Mesomycoplasma</taxon>
    </lineage>
</organism>
<comment type="function">
    <text evidence="12">The main replicative DNA helicase, it participates in initiation and elongation during chromosome replication. Travels ahead of the DNA replisome, separating dsDNA into templates for DNA synthesis. A processive ATP-dependent 5'-3' DNA helicase it has DNA-dependent ATPase activity.</text>
</comment>
<dbReference type="InterPro" id="IPR036185">
    <property type="entry name" value="DNA_heli_DnaB-like_N_sf"/>
</dbReference>
<evidence type="ECO:0000256" key="6">
    <source>
        <dbReference type="ARBA" id="ARBA00022806"/>
    </source>
</evidence>
<evidence type="ECO:0000259" key="13">
    <source>
        <dbReference type="PROSITE" id="PS51199"/>
    </source>
</evidence>
<evidence type="ECO:0000256" key="7">
    <source>
        <dbReference type="ARBA" id="ARBA00022840"/>
    </source>
</evidence>
<dbReference type="GO" id="GO:0016787">
    <property type="term" value="F:hydrolase activity"/>
    <property type="evidence" value="ECO:0007669"/>
    <property type="project" value="UniProtKB-KW"/>
</dbReference>
<gene>
    <name evidence="14" type="primary">dnaB</name>
    <name evidence="14" type="ORF">QEG99_00750</name>
</gene>
<dbReference type="InterPro" id="IPR007693">
    <property type="entry name" value="DNA_helicase_DnaB-like_N"/>
</dbReference>
<dbReference type="PANTHER" id="PTHR30153">
    <property type="entry name" value="REPLICATIVE DNA HELICASE DNAB"/>
    <property type="match status" value="1"/>
</dbReference>
<keyword evidence="4 12" id="KW-0547">Nucleotide-binding</keyword>
<feature type="domain" description="SF4 helicase" evidence="13">
    <location>
        <begin position="173"/>
        <end position="443"/>
    </location>
</feature>
<accession>A0ABY8LU81</accession>
<evidence type="ECO:0000256" key="9">
    <source>
        <dbReference type="ARBA" id="ARBA00023235"/>
    </source>
</evidence>
<evidence type="ECO:0000256" key="3">
    <source>
        <dbReference type="ARBA" id="ARBA00022705"/>
    </source>
</evidence>
<dbReference type="SUPFAM" id="SSF48024">
    <property type="entry name" value="N-terminal domain of DnaB helicase"/>
    <property type="match status" value="1"/>
</dbReference>
<dbReference type="EMBL" id="CP122979">
    <property type="protein sequence ID" value="WGI36803.1"/>
    <property type="molecule type" value="Genomic_DNA"/>
</dbReference>
<evidence type="ECO:0000313" key="15">
    <source>
        <dbReference type="Proteomes" id="UP001179842"/>
    </source>
</evidence>
<dbReference type="CDD" id="cd00984">
    <property type="entry name" value="DnaB_C"/>
    <property type="match status" value="1"/>
</dbReference>
<evidence type="ECO:0000256" key="1">
    <source>
        <dbReference type="ARBA" id="ARBA00008428"/>
    </source>
</evidence>
<dbReference type="EC" id="5.6.2.3" evidence="11 12"/>
<evidence type="ECO:0000256" key="5">
    <source>
        <dbReference type="ARBA" id="ARBA00022801"/>
    </source>
</evidence>
<evidence type="ECO:0000256" key="12">
    <source>
        <dbReference type="RuleBase" id="RU362085"/>
    </source>
</evidence>
<keyword evidence="5 12" id="KW-0378">Hydrolase</keyword>
<keyword evidence="9" id="KW-0413">Isomerase</keyword>
<evidence type="ECO:0000256" key="2">
    <source>
        <dbReference type="ARBA" id="ARBA00022515"/>
    </source>
</evidence>
<dbReference type="RefSeq" id="WP_280102105.1">
    <property type="nucleotide sequence ID" value="NZ_CP122979.1"/>
</dbReference>